<dbReference type="NCBIfam" id="TIGR04076">
    <property type="entry name" value="TIGR04076 family protein"/>
    <property type="match status" value="1"/>
</dbReference>
<gene>
    <name evidence="1" type="ORF">S12H4_11824</name>
</gene>
<protein>
    <recommendedName>
        <fullName evidence="2">TIGR04076 family protein</fullName>
    </recommendedName>
</protein>
<accession>X1RES8</accession>
<proteinExistence type="predicted"/>
<evidence type="ECO:0008006" key="2">
    <source>
        <dbReference type="Google" id="ProtNLM"/>
    </source>
</evidence>
<reference evidence="1" key="1">
    <citation type="journal article" date="2014" name="Front. Microbiol.">
        <title>High frequency of phylogenetically diverse reductive dehalogenase-homologous genes in deep subseafloor sedimentary metagenomes.</title>
        <authorList>
            <person name="Kawai M."/>
            <person name="Futagami T."/>
            <person name="Toyoda A."/>
            <person name="Takaki Y."/>
            <person name="Nishi S."/>
            <person name="Hori S."/>
            <person name="Arai W."/>
            <person name="Tsubouchi T."/>
            <person name="Morono Y."/>
            <person name="Uchiyama I."/>
            <person name="Ito T."/>
            <person name="Fujiyama A."/>
            <person name="Inagaki F."/>
            <person name="Takami H."/>
        </authorList>
    </citation>
    <scope>NUCLEOTIDE SEQUENCE</scope>
    <source>
        <strain evidence="1">Expedition CK06-06</strain>
    </source>
</reference>
<comment type="caution">
    <text evidence="1">The sequence shown here is derived from an EMBL/GenBank/DDBJ whole genome shotgun (WGS) entry which is preliminary data.</text>
</comment>
<evidence type="ECO:0000313" key="1">
    <source>
        <dbReference type="EMBL" id="GAI79108.1"/>
    </source>
</evidence>
<sequence>MVQPDSYGGAVMAHNLRITVLRTLDPSELFDEMPVTRMDWMVPCEVFSEGQEFIVEGLRVPEGFCESAWRAINHNVRTLLYGGVLPHHEEGNVAVNCCTDGLRPVIFKIERI</sequence>
<dbReference type="AlphaFoldDB" id="X1RES8"/>
<name>X1RES8_9ZZZZ</name>
<dbReference type="EMBL" id="BARW01005418">
    <property type="protein sequence ID" value="GAI79108.1"/>
    <property type="molecule type" value="Genomic_DNA"/>
</dbReference>
<organism evidence="1">
    <name type="scientific">marine sediment metagenome</name>
    <dbReference type="NCBI Taxonomy" id="412755"/>
    <lineage>
        <taxon>unclassified sequences</taxon>
        <taxon>metagenomes</taxon>
        <taxon>ecological metagenomes</taxon>
    </lineage>
</organism>
<dbReference type="InterPro" id="IPR023811">
    <property type="entry name" value="CHP04076"/>
</dbReference>